<dbReference type="InterPro" id="IPR053953">
    <property type="entry name" value="NirdL-like_HTH"/>
</dbReference>
<dbReference type="PATRIC" id="fig|28229.4.peg.269"/>
<dbReference type="Gene3D" id="3.30.70.3460">
    <property type="match status" value="1"/>
</dbReference>
<gene>
    <name evidence="11" type="ORF">ND2E_1275</name>
</gene>
<dbReference type="AlphaFoldDB" id="A0A099L0U2"/>
<comment type="catalytic activity">
    <reaction evidence="7">
        <text>siroheme + 2 H(+) = 12,18-didecarboxysiroheme + 2 CO2</text>
        <dbReference type="Rhea" id="RHEA:19093"/>
        <dbReference type="ChEBI" id="CHEBI:15378"/>
        <dbReference type="ChEBI" id="CHEBI:16526"/>
        <dbReference type="ChEBI" id="CHEBI:60052"/>
        <dbReference type="ChEBI" id="CHEBI:140497"/>
        <dbReference type="EC" id="4.1.1.111"/>
    </reaction>
</comment>
<comment type="similarity">
    <text evidence="3">Belongs to the Ahb/Nir family.</text>
</comment>
<evidence type="ECO:0000259" key="10">
    <source>
        <dbReference type="Pfam" id="PF22451"/>
    </source>
</evidence>
<proteinExistence type="inferred from homology"/>
<evidence type="ECO:0000256" key="6">
    <source>
        <dbReference type="ARBA" id="ARBA00045291"/>
    </source>
</evidence>
<comment type="caution">
    <text evidence="11">The sequence shown here is derived from an EMBL/GenBank/DDBJ whole genome shotgun (WGS) entry which is preliminary data.</text>
</comment>
<evidence type="ECO:0000256" key="1">
    <source>
        <dbReference type="ARBA" id="ARBA00023239"/>
    </source>
</evidence>
<dbReference type="Proteomes" id="UP000029843">
    <property type="component" value="Unassembled WGS sequence"/>
</dbReference>
<dbReference type="EMBL" id="JQED01000003">
    <property type="protein sequence ID" value="KGJ95493.1"/>
    <property type="molecule type" value="Genomic_DNA"/>
</dbReference>
<dbReference type="GO" id="GO:0016829">
    <property type="term" value="F:lyase activity"/>
    <property type="evidence" value="ECO:0007669"/>
    <property type="project" value="UniProtKB-KW"/>
</dbReference>
<accession>A0A099L0U2</accession>
<comment type="function">
    <text evidence="6">Involved in heme d1 biosynthesis. Catalyzes the decarboxylation of siroheme into didecarboxysiroheme.</text>
</comment>
<dbReference type="InterPro" id="IPR050684">
    <property type="entry name" value="HTH-Siroheme_Decarb"/>
</dbReference>
<dbReference type="InterPro" id="IPR040523">
    <property type="entry name" value="AsnC_trans_reg2"/>
</dbReference>
<comment type="subunit">
    <text evidence="4">Probably forms a complex composed of NirD, NirL, NirG and NirH. All proteins are required for the total conversion of siroheme to didecarboxysiroheme.</text>
</comment>
<reference evidence="11 12" key="1">
    <citation type="submission" date="2014-08" db="EMBL/GenBank/DDBJ databases">
        <title>Genomic and Phenotypic Diversity of Colwellia psychrerythraea strains from Disparate Marine Basins.</title>
        <authorList>
            <person name="Techtmann S.M."/>
            <person name="Stelling S.C."/>
            <person name="Utturkar S.M."/>
            <person name="Alshibli N."/>
            <person name="Harris A."/>
            <person name="Brown S.D."/>
            <person name="Hazen T.C."/>
        </authorList>
    </citation>
    <scope>NUCLEOTIDE SEQUENCE [LARGE SCALE GENOMIC DNA]</scope>
    <source>
        <strain evidence="11 12">ND2E</strain>
    </source>
</reference>
<feature type="domain" description="Siroheme decarboxylase AsnC-like ligand binding" evidence="9">
    <location>
        <begin position="90"/>
        <end position="162"/>
    </location>
</feature>
<name>A0A099L0U2_COLPS</name>
<evidence type="ECO:0000256" key="4">
    <source>
        <dbReference type="ARBA" id="ARBA00023465"/>
    </source>
</evidence>
<evidence type="ECO:0000256" key="7">
    <source>
        <dbReference type="ARBA" id="ARBA00048470"/>
    </source>
</evidence>
<evidence type="ECO:0000256" key="3">
    <source>
        <dbReference type="ARBA" id="ARBA00023457"/>
    </source>
</evidence>
<keyword evidence="1" id="KW-0456">Lyase</keyword>
<evidence type="ECO:0000313" key="11">
    <source>
        <dbReference type="EMBL" id="KGJ95493.1"/>
    </source>
</evidence>
<dbReference type="Pfam" id="PF22451">
    <property type="entry name" value="NirdL-like_HTH"/>
    <property type="match status" value="1"/>
</dbReference>
<evidence type="ECO:0000256" key="8">
    <source>
        <dbReference type="ARBA" id="ARBA00073232"/>
    </source>
</evidence>
<evidence type="ECO:0000256" key="2">
    <source>
        <dbReference type="ARBA" id="ARBA00023444"/>
    </source>
</evidence>
<comment type="pathway">
    <text evidence="2">Porphyrin-containing compound metabolism.</text>
</comment>
<dbReference type="Pfam" id="PF17805">
    <property type="entry name" value="AsnC_trans_reg2"/>
    <property type="match status" value="1"/>
</dbReference>
<evidence type="ECO:0000259" key="9">
    <source>
        <dbReference type="Pfam" id="PF17805"/>
    </source>
</evidence>
<dbReference type="OrthoDB" id="9806536at2"/>
<evidence type="ECO:0000256" key="5">
    <source>
        <dbReference type="ARBA" id="ARBA00023471"/>
    </source>
</evidence>
<protein>
    <recommendedName>
        <fullName evidence="8">Siroheme decarboxylase NirG subunit</fullName>
        <ecNumber evidence="5">4.1.1.111</ecNumber>
    </recommendedName>
</protein>
<organism evidence="11 12">
    <name type="scientific">Colwellia psychrerythraea</name>
    <name type="common">Vibrio psychroerythus</name>
    <dbReference type="NCBI Taxonomy" id="28229"/>
    <lineage>
        <taxon>Bacteria</taxon>
        <taxon>Pseudomonadati</taxon>
        <taxon>Pseudomonadota</taxon>
        <taxon>Gammaproteobacteria</taxon>
        <taxon>Alteromonadales</taxon>
        <taxon>Colwelliaceae</taxon>
        <taxon>Colwellia</taxon>
    </lineage>
</organism>
<evidence type="ECO:0000313" key="12">
    <source>
        <dbReference type="Proteomes" id="UP000029843"/>
    </source>
</evidence>
<feature type="domain" description="Siroheme decarboxylase NirL-like HTH" evidence="10">
    <location>
        <begin position="28"/>
        <end position="73"/>
    </location>
</feature>
<sequence>MDNSSSPSKTANLSKSRKCQTVELSALEKQLINLLQHGLPVCERPFAQIAKEISSTEQDVIACLTKLRSEKVLTRFGPMFDAASLGGAFTLAALAVPEADFDFVTEQVNSFEQIAHNYRRDHDFNMWFVIATESTEEIEKVVQAIESKTGLKVLNVPKLKEFYVSLYLPV</sequence>
<dbReference type="EC" id="4.1.1.111" evidence="5"/>
<dbReference type="PANTHER" id="PTHR43413:SF1">
    <property type="entry name" value="SIROHEME DECARBOXYLASE NIRL SUBUNIT"/>
    <property type="match status" value="1"/>
</dbReference>
<dbReference type="FunFam" id="3.30.70.3460:FF:000001">
    <property type="entry name" value="Heme d1 biosynthesis protein NirG"/>
    <property type="match status" value="1"/>
</dbReference>
<dbReference type="PANTHER" id="PTHR43413">
    <property type="entry name" value="TRANSCRIPTIONAL REGULATOR, ASNC FAMILY"/>
    <property type="match status" value="1"/>
</dbReference>
<dbReference type="RefSeq" id="WP_033092045.1">
    <property type="nucleotide sequence ID" value="NZ_JQED01000003.1"/>
</dbReference>